<evidence type="ECO:0000256" key="1">
    <source>
        <dbReference type="ARBA" id="ARBA00006974"/>
    </source>
</evidence>
<sequence>MRRLIRRLSRVADSSHYRPLQAAKGGPRRVPEGHVPLCVGEEMERFAVRAELLGRPAFVELLRRSAQEYGFEQHGVLRIPCPVPLFCRLLLLSSSSSSSAAAADPALEELFRSLPDEDRSFAA</sequence>
<comment type="similarity">
    <text evidence="1">Belongs to the ARG7 family.</text>
</comment>
<proteinExistence type="inferred from homology"/>
<accession>A0A9E7GDF8</accession>
<keyword evidence="3" id="KW-1185">Reference proteome</keyword>
<dbReference type="PANTHER" id="PTHR31374">
    <property type="entry name" value="AUXIN-INDUCED PROTEIN-LIKE-RELATED"/>
    <property type="match status" value="1"/>
</dbReference>
<name>A0A9E7GDF8_9LILI</name>
<dbReference type="Proteomes" id="UP001055439">
    <property type="component" value="Chromosome 6"/>
</dbReference>
<evidence type="ECO:0000313" key="3">
    <source>
        <dbReference type="Proteomes" id="UP001055439"/>
    </source>
</evidence>
<dbReference type="EMBL" id="CP097508">
    <property type="protein sequence ID" value="URE13304.1"/>
    <property type="molecule type" value="Genomic_DNA"/>
</dbReference>
<dbReference type="GO" id="GO:0009733">
    <property type="term" value="P:response to auxin"/>
    <property type="evidence" value="ECO:0007669"/>
    <property type="project" value="InterPro"/>
</dbReference>
<evidence type="ECO:0000313" key="2">
    <source>
        <dbReference type="EMBL" id="URE13304.1"/>
    </source>
</evidence>
<organism evidence="2 3">
    <name type="scientific">Musa troglodytarum</name>
    <name type="common">fe'i banana</name>
    <dbReference type="NCBI Taxonomy" id="320322"/>
    <lineage>
        <taxon>Eukaryota</taxon>
        <taxon>Viridiplantae</taxon>
        <taxon>Streptophyta</taxon>
        <taxon>Embryophyta</taxon>
        <taxon>Tracheophyta</taxon>
        <taxon>Spermatophyta</taxon>
        <taxon>Magnoliopsida</taxon>
        <taxon>Liliopsida</taxon>
        <taxon>Zingiberales</taxon>
        <taxon>Musaceae</taxon>
        <taxon>Musa</taxon>
    </lineage>
</organism>
<gene>
    <name evidence="2" type="ORF">MUK42_24013</name>
</gene>
<dbReference type="InterPro" id="IPR003676">
    <property type="entry name" value="SAUR_fam"/>
</dbReference>
<dbReference type="AlphaFoldDB" id="A0A9E7GDF8"/>
<protein>
    <submittedName>
        <fullName evidence="2">SAUR family</fullName>
    </submittedName>
</protein>
<dbReference type="OrthoDB" id="838391at2759"/>
<dbReference type="Pfam" id="PF02519">
    <property type="entry name" value="Auxin_inducible"/>
    <property type="match status" value="1"/>
</dbReference>
<dbReference type="PANTHER" id="PTHR31374:SF198">
    <property type="entry name" value="AUXIN-RESPONSIVE PROTEIN SAUR72"/>
    <property type="match status" value="1"/>
</dbReference>
<reference evidence="2" key="1">
    <citation type="submission" date="2022-05" db="EMBL/GenBank/DDBJ databases">
        <title>The Musa troglodytarum L. genome provides insights into the mechanism of non-climacteric behaviour and enrichment of carotenoids.</title>
        <authorList>
            <person name="Wang J."/>
        </authorList>
    </citation>
    <scope>NUCLEOTIDE SEQUENCE</scope>
    <source>
        <tissue evidence="2">Leaf</tissue>
    </source>
</reference>